<dbReference type="PANTHER" id="PTHR12775:SF0">
    <property type="entry name" value="REPLICATION TERMINATION FACTOR 2"/>
    <property type="match status" value="1"/>
</dbReference>
<organism evidence="5 6">
    <name type="scientific">Cimex lectularius</name>
    <name type="common">Bed bug</name>
    <name type="synonym">Acanthia lectularia</name>
    <dbReference type="NCBI Taxonomy" id="79782"/>
    <lineage>
        <taxon>Eukaryota</taxon>
        <taxon>Metazoa</taxon>
        <taxon>Ecdysozoa</taxon>
        <taxon>Arthropoda</taxon>
        <taxon>Hexapoda</taxon>
        <taxon>Insecta</taxon>
        <taxon>Pterygota</taxon>
        <taxon>Neoptera</taxon>
        <taxon>Paraneoptera</taxon>
        <taxon>Hemiptera</taxon>
        <taxon>Heteroptera</taxon>
        <taxon>Panheteroptera</taxon>
        <taxon>Cimicomorpha</taxon>
        <taxon>Cimicidae</taxon>
        <taxon>Cimex</taxon>
    </lineage>
</organism>
<dbReference type="EnsemblMetazoa" id="XM_014388639.2">
    <property type="protein sequence ID" value="XP_014244125.1"/>
    <property type="gene ID" value="LOC106663640"/>
</dbReference>
<protein>
    <recommendedName>
        <fullName evidence="2">Replication termination factor 2</fullName>
    </recommendedName>
    <alternativeName>
        <fullName evidence="3">Replication termination factor 2 domain-containing protein 1</fullName>
    </alternativeName>
</protein>
<sequence length="288" mass="32016">MGCDGGTIPKRDELVRTKKKKEQKDKVSEKNFLWRHCSITQTPLSSPIVACGLGRLYNKDSVIMGILDKGNFPEVAKHIKNLKDVKELQLTPNPVFNASAIKGDSYDDHLSAPYICPLVGIEMNGNFKFCFSWSCGCVLSERAFKELKSNLCQKCQKPISSEDIVVLNPVGDDIEANRKKMEERQAKLKAEKKSKKKVETNETPLEDKKNGESKATSSKKQIPGENGIKRPAAGSLGMQVPDFKKTKGSYSVAQDPNASTVYKSLFTSSSAAKTQDKAHWITYNPFYN</sequence>
<dbReference type="Proteomes" id="UP000494040">
    <property type="component" value="Unassembled WGS sequence"/>
</dbReference>
<dbReference type="CDD" id="cd16653">
    <property type="entry name" value="RING-like_Rtf2"/>
    <property type="match status" value="1"/>
</dbReference>
<evidence type="ECO:0000256" key="3">
    <source>
        <dbReference type="ARBA" id="ARBA00030367"/>
    </source>
</evidence>
<feature type="compositionally biased region" description="Basic and acidic residues" evidence="4">
    <location>
        <begin position="186"/>
        <end position="212"/>
    </location>
</feature>
<dbReference type="GO" id="GO:0006274">
    <property type="term" value="P:DNA replication termination"/>
    <property type="evidence" value="ECO:0007669"/>
    <property type="project" value="TreeGrafter"/>
</dbReference>
<dbReference type="InterPro" id="IPR006735">
    <property type="entry name" value="Rtf2"/>
</dbReference>
<dbReference type="Pfam" id="PF04641">
    <property type="entry name" value="Rtf2"/>
    <property type="match status" value="1"/>
</dbReference>
<evidence type="ECO:0000313" key="6">
    <source>
        <dbReference type="Proteomes" id="UP000494040"/>
    </source>
</evidence>
<evidence type="ECO:0000256" key="4">
    <source>
        <dbReference type="SAM" id="MobiDB-lite"/>
    </source>
</evidence>
<dbReference type="PANTHER" id="PTHR12775">
    <property type="entry name" value="PROTEIN C20ORF43 HOMOLOG"/>
    <property type="match status" value="1"/>
</dbReference>
<dbReference type="OrthoDB" id="247013at2759"/>
<comment type="similarity">
    <text evidence="1">Belongs to the rtf2 family.</text>
</comment>
<dbReference type="AlphaFoldDB" id="A0A8I6RL55"/>
<gene>
    <name evidence="5" type="primary">106663640</name>
</gene>
<dbReference type="EnsemblMetazoa" id="XM_024224791.1">
    <property type="protein sequence ID" value="XP_024080559.1"/>
    <property type="gene ID" value="LOC106663640"/>
</dbReference>
<name>A0A8I6RL55_CIMLE</name>
<accession>A0A8I6RL55</accession>
<feature type="region of interest" description="Disordered" evidence="4">
    <location>
        <begin position="186"/>
        <end position="241"/>
    </location>
</feature>
<dbReference type="InterPro" id="IPR027799">
    <property type="entry name" value="Rtf2_RING-finger"/>
</dbReference>
<evidence type="ECO:0000313" key="5">
    <source>
        <dbReference type="EnsemblMetazoa" id="XP_014244125.1"/>
    </source>
</evidence>
<evidence type="ECO:0000256" key="1">
    <source>
        <dbReference type="ARBA" id="ARBA00009885"/>
    </source>
</evidence>
<dbReference type="GO" id="GO:0005634">
    <property type="term" value="C:nucleus"/>
    <property type="evidence" value="ECO:0007669"/>
    <property type="project" value="TreeGrafter"/>
</dbReference>
<dbReference type="EnsemblMetazoa" id="XM_014388630.2">
    <property type="protein sequence ID" value="XP_014244116.1"/>
    <property type="gene ID" value="LOC106663640"/>
</dbReference>
<keyword evidence="6" id="KW-1185">Reference proteome</keyword>
<dbReference type="OMA" id="EFRWLHC"/>
<dbReference type="KEGG" id="clec:106663640"/>
<proteinExistence type="inferred from homology"/>
<evidence type="ECO:0000256" key="2">
    <source>
        <dbReference type="ARBA" id="ARBA00015157"/>
    </source>
</evidence>
<reference evidence="5" key="1">
    <citation type="submission" date="2022-01" db="UniProtKB">
        <authorList>
            <consortium name="EnsemblMetazoa"/>
        </authorList>
    </citation>
    <scope>IDENTIFICATION</scope>
</reference>